<dbReference type="PANTHER" id="PTHR30401:SF0">
    <property type="entry name" value="TRNA 2-SELENOURIDINE SYNTHASE"/>
    <property type="match status" value="1"/>
</dbReference>
<feature type="non-terminal residue" evidence="3">
    <location>
        <position position="358"/>
    </location>
</feature>
<dbReference type="InterPro" id="IPR017582">
    <property type="entry name" value="SelU"/>
</dbReference>
<dbReference type="Gene3D" id="3.40.50.300">
    <property type="entry name" value="P-loop containing nucleotide triphosphate hydrolases"/>
    <property type="match status" value="1"/>
</dbReference>
<reference evidence="3" key="1">
    <citation type="submission" date="2018-05" db="EMBL/GenBank/DDBJ databases">
        <authorList>
            <person name="Lanie J.A."/>
            <person name="Ng W.-L."/>
            <person name="Kazmierczak K.M."/>
            <person name="Andrzejewski T.M."/>
            <person name="Davidsen T.M."/>
            <person name="Wayne K.J."/>
            <person name="Tettelin H."/>
            <person name="Glass J.I."/>
            <person name="Rusch D."/>
            <person name="Podicherti R."/>
            <person name="Tsui H.-C.T."/>
            <person name="Winkler M.E."/>
        </authorList>
    </citation>
    <scope>NUCLEOTIDE SEQUENCE</scope>
</reference>
<dbReference type="InterPro" id="IPR001763">
    <property type="entry name" value="Rhodanese-like_dom"/>
</dbReference>
<dbReference type="EMBL" id="UINC01006370">
    <property type="protein sequence ID" value="SVA27105.1"/>
    <property type="molecule type" value="Genomic_DNA"/>
</dbReference>
<evidence type="ECO:0000259" key="2">
    <source>
        <dbReference type="PROSITE" id="PS50206"/>
    </source>
</evidence>
<keyword evidence="1" id="KW-0711">Selenium</keyword>
<dbReference type="Pfam" id="PF26341">
    <property type="entry name" value="AAA_SelU"/>
    <property type="match status" value="1"/>
</dbReference>
<dbReference type="SUPFAM" id="SSF52540">
    <property type="entry name" value="P-loop containing nucleoside triphosphate hydrolases"/>
    <property type="match status" value="1"/>
</dbReference>
<name>A0A381UFX6_9ZZZZ</name>
<dbReference type="PANTHER" id="PTHR30401">
    <property type="entry name" value="TRNA 2-SELENOURIDINE SYNTHASE"/>
    <property type="match status" value="1"/>
</dbReference>
<protein>
    <recommendedName>
        <fullName evidence="2">Rhodanese domain-containing protein</fullName>
    </recommendedName>
</protein>
<dbReference type="GO" id="GO:0043828">
    <property type="term" value="F:tRNA 2-selenouridine synthase activity"/>
    <property type="evidence" value="ECO:0007669"/>
    <property type="project" value="InterPro"/>
</dbReference>
<evidence type="ECO:0000313" key="3">
    <source>
        <dbReference type="EMBL" id="SVA27105.1"/>
    </source>
</evidence>
<dbReference type="AlphaFoldDB" id="A0A381UFX6"/>
<accession>A0A381UFX6</accession>
<dbReference type="SMART" id="SM00450">
    <property type="entry name" value="RHOD"/>
    <property type="match status" value="1"/>
</dbReference>
<dbReference type="Gene3D" id="3.40.250.10">
    <property type="entry name" value="Rhodanese-like domain"/>
    <property type="match status" value="1"/>
</dbReference>
<dbReference type="InterPro" id="IPR027417">
    <property type="entry name" value="P-loop_NTPase"/>
</dbReference>
<gene>
    <name evidence="3" type="ORF">METZ01_LOCUS79959</name>
</gene>
<dbReference type="GO" id="GO:0002098">
    <property type="term" value="P:tRNA wobble uridine modification"/>
    <property type="evidence" value="ECO:0007669"/>
    <property type="project" value="InterPro"/>
</dbReference>
<proteinExistence type="predicted"/>
<organism evidence="3">
    <name type="scientific">marine metagenome</name>
    <dbReference type="NCBI Taxonomy" id="408172"/>
    <lineage>
        <taxon>unclassified sequences</taxon>
        <taxon>metagenomes</taxon>
        <taxon>ecological metagenomes</taxon>
    </lineage>
</organism>
<dbReference type="Pfam" id="PF00581">
    <property type="entry name" value="Rhodanese"/>
    <property type="match status" value="1"/>
</dbReference>
<sequence length="358" mass="40958">MGKIESFLNGFLDEVSVKEALCEENTLIDVRTAQEYEKGSIPDAFNYPLFDNLERAEIGVIYRKIGKNAAVVKGLEFFEPRIQQFLSSLTDLKSKRLVVFCARGGMRSASVVRLLQYQGFQAAQLQGGYKSYRSYVLRQLRKPVPPLIVLHGRTGVGKTLLLKKLPDHLDLEEFAGHRSSLFGAINKMPQTQKNFEALLAKKILELPNTRPVFIEGESRKVGKVFIPQSLAEAMKYGTLVLLQASFDTRIRRIVEEYKICDEQTFLQTDSILQSMQKVLGKKKAEQLRQWLRKGEFENIVHVLLEEYYDPRYQHAMRMNEYALKLSAEDLNSAAEKLVRFRNGIVSCRDNILQTAQNN</sequence>
<feature type="domain" description="Rhodanese" evidence="2">
    <location>
        <begin position="21"/>
        <end position="141"/>
    </location>
</feature>
<dbReference type="InterPro" id="IPR036873">
    <property type="entry name" value="Rhodanese-like_dom_sf"/>
</dbReference>
<dbReference type="InterPro" id="IPR058840">
    <property type="entry name" value="AAA_SelU"/>
</dbReference>
<evidence type="ECO:0000256" key="1">
    <source>
        <dbReference type="ARBA" id="ARBA00023266"/>
    </source>
</evidence>
<dbReference type="PROSITE" id="PS50206">
    <property type="entry name" value="RHODANESE_3"/>
    <property type="match status" value="1"/>
</dbReference>
<dbReference type="NCBIfam" id="TIGR03167">
    <property type="entry name" value="tRNA_sel_U_synt"/>
    <property type="match status" value="1"/>
</dbReference>
<dbReference type="SUPFAM" id="SSF52821">
    <property type="entry name" value="Rhodanese/Cell cycle control phosphatase"/>
    <property type="match status" value="1"/>
</dbReference>
<dbReference type="NCBIfam" id="NF008750">
    <property type="entry name" value="PRK11784.1-2"/>
    <property type="match status" value="1"/>
</dbReference>